<keyword evidence="4" id="KW-0456">Lyase</keyword>
<dbReference type="PANTHER" id="PTHR30246:SF1">
    <property type="entry name" value="2-DEHYDRO-3-DEOXY-6-PHOSPHOGALACTONATE ALDOLASE-RELATED"/>
    <property type="match status" value="1"/>
</dbReference>
<evidence type="ECO:0000256" key="3">
    <source>
        <dbReference type="ARBA" id="ARBA00011233"/>
    </source>
</evidence>
<proteinExistence type="inferred from homology"/>
<evidence type="ECO:0000256" key="2">
    <source>
        <dbReference type="ARBA" id="ARBA00006906"/>
    </source>
</evidence>
<evidence type="ECO:0000256" key="4">
    <source>
        <dbReference type="ARBA" id="ARBA00023239"/>
    </source>
</evidence>
<comment type="subunit">
    <text evidence="3">Homotrimer.</text>
</comment>
<accession>A0A5C6EA18</accession>
<dbReference type="InterPro" id="IPR031338">
    <property type="entry name" value="KDPG/KHG_AS_2"/>
</dbReference>
<evidence type="ECO:0000256" key="1">
    <source>
        <dbReference type="ARBA" id="ARBA00004761"/>
    </source>
</evidence>
<sequence>MPIYPGVSCPTDLETALEFGLEVVKFFPAEQIGGVKMLQALQGPYGNIRFIPTGGISAANLKTYLDLPSVIACGGSWMVKADLIKSRNFSEVQRLTAEAVASSEGKPTFKFI</sequence>
<evidence type="ECO:0000313" key="7">
    <source>
        <dbReference type="Proteomes" id="UP000318288"/>
    </source>
</evidence>
<dbReference type="AlphaFoldDB" id="A0A5C6EA18"/>
<comment type="similarity">
    <text evidence="2">Belongs to the KHG/KDPG aldolase family.</text>
</comment>
<dbReference type="EMBL" id="SJPW01000009">
    <property type="protein sequence ID" value="TWU44807.1"/>
    <property type="molecule type" value="Genomic_DNA"/>
</dbReference>
<dbReference type="PROSITE" id="PS00160">
    <property type="entry name" value="ALDOLASE_KDPG_KHG_2"/>
    <property type="match status" value="1"/>
</dbReference>
<gene>
    <name evidence="6" type="primary">eda_3</name>
    <name evidence="6" type="ORF">Poly51_58730</name>
</gene>
<dbReference type="Gene3D" id="3.20.20.70">
    <property type="entry name" value="Aldolase class I"/>
    <property type="match status" value="1"/>
</dbReference>
<protein>
    <submittedName>
        <fullName evidence="6">Putative KHG/KDPG aldolase</fullName>
    </submittedName>
</protein>
<dbReference type="Pfam" id="PF01081">
    <property type="entry name" value="Aldolase"/>
    <property type="match status" value="1"/>
</dbReference>
<dbReference type="GO" id="GO:0016829">
    <property type="term" value="F:lyase activity"/>
    <property type="evidence" value="ECO:0007669"/>
    <property type="project" value="UniProtKB-KW"/>
</dbReference>
<keyword evidence="5" id="KW-0119">Carbohydrate metabolism</keyword>
<evidence type="ECO:0000313" key="6">
    <source>
        <dbReference type="EMBL" id="TWU44807.1"/>
    </source>
</evidence>
<dbReference type="Proteomes" id="UP000318288">
    <property type="component" value="Unassembled WGS sequence"/>
</dbReference>
<keyword evidence="7" id="KW-1185">Reference proteome</keyword>
<name>A0A5C6EA18_9BACT</name>
<reference evidence="6 7" key="1">
    <citation type="submission" date="2019-02" db="EMBL/GenBank/DDBJ databases">
        <title>Deep-cultivation of Planctomycetes and their phenomic and genomic characterization uncovers novel biology.</title>
        <authorList>
            <person name="Wiegand S."/>
            <person name="Jogler M."/>
            <person name="Boedeker C."/>
            <person name="Pinto D."/>
            <person name="Vollmers J."/>
            <person name="Rivas-Marin E."/>
            <person name="Kohn T."/>
            <person name="Peeters S.H."/>
            <person name="Heuer A."/>
            <person name="Rast P."/>
            <person name="Oberbeckmann S."/>
            <person name="Bunk B."/>
            <person name="Jeske O."/>
            <person name="Meyerdierks A."/>
            <person name="Storesund J.E."/>
            <person name="Kallscheuer N."/>
            <person name="Luecker S."/>
            <person name="Lage O.M."/>
            <person name="Pohl T."/>
            <person name="Merkel B.J."/>
            <person name="Hornburger P."/>
            <person name="Mueller R.-W."/>
            <person name="Bruemmer F."/>
            <person name="Labrenz M."/>
            <person name="Spormann A.M."/>
            <person name="Op Den Camp H."/>
            <person name="Overmann J."/>
            <person name="Amann R."/>
            <person name="Jetten M.S.M."/>
            <person name="Mascher T."/>
            <person name="Medema M.H."/>
            <person name="Devos D.P."/>
            <person name="Kaster A.-K."/>
            <person name="Ovreas L."/>
            <person name="Rohde M."/>
            <person name="Galperin M.Y."/>
            <person name="Jogler C."/>
        </authorList>
    </citation>
    <scope>NUCLEOTIDE SEQUENCE [LARGE SCALE GENOMIC DNA]</scope>
    <source>
        <strain evidence="6 7">Poly51</strain>
    </source>
</reference>
<evidence type="ECO:0000256" key="5">
    <source>
        <dbReference type="ARBA" id="ARBA00023277"/>
    </source>
</evidence>
<dbReference type="SUPFAM" id="SSF51569">
    <property type="entry name" value="Aldolase"/>
    <property type="match status" value="1"/>
</dbReference>
<comment type="pathway">
    <text evidence="1">Carbohydrate acid metabolism.</text>
</comment>
<dbReference type="CDD" id="cd00452">
    <property type="entry name" value="KDPG_aldolase"/>
    <property type="match status" value="1"/>
</dbReference>
<organism evidence="6 7">
    <name type="scientific">Rubripirellula tenax</name>
    <dbReference type="NCBI Taxonomy" id="2528015"/>
    <lineage>
        <taxon>Bacteria</taxon>
        <taxon>Pseudomonadati</taxon>
        <taxon>Planctomycetota</taxon>
        <taxon>Planctomycetia</taxon>
        <taxon>Pirellulales</taxon>
        <taxon>Pirellulaceae</taxon>
        <taxon>Rubripirellula</taxon>
    </lineage>
</organism>
<comment type="caution">
    <text evidence="6">The sequence shown here is derived from an EMBL/GenBank/DDBJ whole genome shotgun (WGS) entry which is preliminary data.</text>
</comment>
<dbReference type="InterPro" id="IPR000887">
    <property type="entry name" value="Aldlse_KDPG_KHG"/>
</dbReference>
<dbReference type="PANTHER" id="PTHR30246">
    <property type="entry name" value="2-KETO-3-DEOXY-6-PHOSPHOGLUCONATE ALDOLASE"/>
    <property type="match status" value="1"/>
</dbReference>
<dbReference type="InterPro" id="IPR013785">
    <property type="entry name" value="Aldolase_TIM"/>
</dbReference>